<comment type="caution">
    <text evidence="2">The sequence shown here is derived from an EMBL/GenBank/DDBJ whole genome shotgun (WGS) entry which is preliminary data.</text>
</comment>
<dbReference type="Proteomes" id="UP000031668">
    <property type="component" value="Unassembled WGS sequence"/>
</dbReference>
<feature type="transmembrane region" description="Helical" evidence="1">
    <location>
        <begin position="66"/>
        <end position="89"/>
    </location>
</feature>
<accession>A0A0C2M4G3</accession>
<proteinExistence type="predicted"/>
<evidence type="ECO:0000313" key="3">
    <source>
        <dbReference type="Proteomes" id="UP000031668"/>
    </source>
</evidence>
<name>A0A0C2M4G3_THEKT</name>
<protein>
    <recommendedName>
        <fullName evidence="4">Transmembrane protein</fullName>
    </recommendedName>
</protein>
<keyword evidence="3" id="KW-1185">Reference proteome</keyword>
<dbReference type="EMBL" id="JWZT01005174">
    <property type="protein sequence ID" value="KII61940.1"/>
    <property type="molecule type" value="Genomic_DNA"/>
</dbReference>
<keyword evidence="1" id="KW-0812">Transmembrane</keyword>
<evidence type="ECO:0000313" key="2">
    <source>
        <dbReference type="EMBL" id="KII61940.1"/>
    </source>
</evidence>
<gene>
    <name evidence="2" type="ORF">RF11_06949</name>
</gene>
<feature type="transmembrane region" description="Helical" evidence="1">
    <location>
        <begin position="155"/>
        <end position="174"/>
    </location>
</feature>
<evidence type="ECO:0000256" key="1">
    <source>
        <dbReference type="SAM" id="Phobius"/>
    </source>
</evidence>
<feature type="transmembrane region" description="Helical" evidence="1">
    <location>
        <begin position="7"/>
        <end position="32"/>
    </location>
</feature>
<keyword evidence="1" id="KW-0472">Membrane</keyword>
<organism evidence="2 3">
    <name type="scientific">Thelohanellus kitauei</name>
    <name type="common">Myxosporean</name>
    <dbReference type="NCBI Taxonomy" id="669202"/>
    <lineage>
        <taxon>Eukaryota</taxon>
        <taxon>Metazoa</taxon>
        <taxon>Cnidaria</taxon>
        <taxon>Myxozoa</taxon>
        <taxon>Myxosporea</taxon>
        <taxon>Bivalvulida</taxon>
        <taxon>Platysporina</taxon>
        <taxon>Myxobolidae</taxon>
        <taxon>Thelohanellus</taxon>
    </lineage>
</organism>
<reference evidence="2 3" key="1">
    <citation type="journal article" date="2014" name="Genome Biol. Evol.">
        <title>The genome of the myxosporean Thelohanellus kitauei shows adaptations to nutrient acquisition within its fish host.</title>
        <authorList>
            <person name="Yang Y."/>
            <person name="Xiong J."/>
            <person name="Zhou Z."/>
            <person name="Huo F."/>
            <person name="Miao W."/>
            <person name="Ran C."/>
            <person name="Liu Y."/>
            <person name="Zhang J."/>
            <person name="Feng J."/>
            <person name="Wang M."/>
            <person name="Wang M."/>
            <person name="Wang L."/>
            <person name="Yao B."/>
        </authorList>
    </citation>
    <scope>NUCLEOTIDE SEQUENCE [LARGE SCALE GENOMIC DNA]</scope>
    <source>
        <strain evidence="2">Wuqing</strain>
    </source>
</reference>
<evidence type="ECO:0008006" key="4">
    <source>
        <dbReference type="Google" id="ProtNLM"/>
    </source>
</evidence>
<sequence>MAHSHMVFVVLMVVAFLFAAQLIVTSLFPAMFTLVIKNQSKHEVATFGPLYWSIQGEPRKYQSVTVLFGFIQVMYAATSVASIIALYFAIPGYVIKRLQRLAGRFILAATLLQCILASSYTVQYVWARCGGKFLSTEDNILLMKLHSEEFPVPSFMFSVWSMMFSFLALGLSVLNRKFTYEKMEIDAE</sequence>
<dbReference type="AlphaFoldDB" id="A0A0C2M4G3"/>
<feature type="transmembrane region" description="Helical" evidence="1">
    <location>
        <begin position="101"/>
        <end position="126"/>
    </location>
</feature>
<keyword evidence="1" id="KW-1133">Transmembrane helix</keyword>